<dbReference type="InterPro" id="IPR036412">
    <property type="entry name" value="HAD-like_sf"/>
</dbReference>
<dbReference type="InterPro" id="IPR023214">
    <property type="entry name" value="HAD_sf"/>
</dbReference>
<dbReference type="EMBL" id="CP001841">
    <property type="protein sequence ID" value="AEF82612.1"/>
    <property type="molecule type" value="Genomic_DNA"/>
</dbReference>
<dbReference type="InterPro" id="IPR023198">
    <property type="entry name" value="PGP-like_dom2"/>
</dbReference>
<dbReference type="eggNOG" id="COG0637">
    <property type="taxonomic scope" value="Bacteria"/>
</dbReference>
<dbReference type="Gene3D" id="3.40.50.1000">
    <property type="entry name" value="HAD superfamily/HAD-like"/>
    <property type="match status" value="1"/>
</dbReference>
<dbReference type="Proteomes" id="UP000009222">
    <property type="component" value="Chromosome"/>
</dbReference>
<dbReference type="SFLD" id="SFLDS00003">
    <property type="entry name" value="Haloacid_Dehalogenase"/>
    <property type="match status" value="1"/>
</dbReference>
<dbReference type="OrthoDB" id="9797743at2"/>
<sequence>MGFFDKFQAAIFDLDGTLIDSMHLWDHVASDWLISLGKTPDSDCDDSIKTMPFSESVLYMTRRYGLSLSAEEIRSQWIKMVEEAYLAKVPLKKGAGDLVKALAARGIKLGMATSSFPHLCEGVLSRHQLRHCFSSIVYTDEMRSPNGQVRNKSCPDIWLAAASRLGTLPGKCVVFEDLPDSLLGCHSAGIGGFVAIFDDATPDWPSLKAAADLALDYPGEALKLL</sequence>
<dbReference type="InParanoid" id="F5YB59"/>
<keyword evidence="1" id="KW-0378">Hydrolase</keyword>
<dbReference type="HOGENOM" id="CLU_045011_13_1_12"/>
<dbReference type="AlphaFoldDB" id="F5YB59"/>
<proteinExistence type="predicted"/>
<reference evidence="2" key="1">
    <citation type="submission" date="2009-12" db="EMBL/GenBank/DDBJ databases">
        <title>Complete sequence of Treponema azotonutricium strain ZAS-9.</title>
        <authorList>
            <person name="Tetu S.G."/>
            <person name="Matson E."/>
            <person name="Ren Q."/>
            <person name="Seshadri R."/>
            <person name="Elbourne L."/>
            <person name="Hassan K.A."/>
            <person name="Durkin A."/>
            <person name="Radune D."/>
            <person name="Mohamoud Y."/>
            <person name="Shay R."/>
            <person name="Jin S."/>
            <person name="Zhang X."/>
            <person name="Lucey K."/>
            <person name="Ballor N.R."/>
            <person name="Ottesen E."/>
            <person name="Rosenthal R."/>
            <person name="Allen A."/>
            <person name="Leadbetter J.R."/>
            <person name="Paulsen I.T."/>
        </authorList>
    </citation>
    <scope>NUCLEOTIDE SEQUENCE [LARGE SCALE GENOMIC DNA]</scope>
    <source>
        <strain evidence="2">ATCC BAA-888 / DSM 13862 / ZAS-9</strain>
    </source>
</reference>
<dbReference type="SFLD" id="SFLDG01129">
    <property type="entry name" value="C1.5:_HAD__Beta-PGM__Phosphata"/>
    <property type="match status" value="1"/>
</dbReference>
<dbReference type="STRING" id="545695.TREAZ_3011"/>
<evidence type="ECO:0000313" key="1">
    <source>
        <dbReference type="EMBL" id="AEF82612.1"/>
    </source>
</evidence>
<dbReference type="CDD" id="cd07505">
    <property type="entry name" value="HAD_BPGM-like"/>
    <property type="match status" value="1"/>
</dbReference>
<dbReference type="RefSeq" id="WP_015712540.1">
    <property type="nucleotide sequence ID" value="NC_015577.1"/>
</dbReference>
<dbReference type="GO" id="GO:0016791">
    <property type="term" value="F:phosphatase activity"/>
    <property type="evidence" value="ECO:0007669"/>
    <property type="project" value="TreeGrafter"/>
</dbReference>
<protein>
    <submittedName>
        <fullName evidence="1">HAD-superfamily hydrolase, subfamily IA, variant 3</fullName>
    </submittedName>
</protein>
<dbReference type="Pfam" id="PF00702">
    <property type="entry name" value="Hydrolase"/>
    <property type="match status" value="1"/>
</dbReference>
<keyword evidence="2" id="KW-1185">Reference proteome</keyword>
<dbReference type="Gene3D" id="1.10.150.240">
    <property type="entry name" value="Putative phosphatase, domain 2"/>
    <property type="match status" value="1"/>
</dbReference>
<dbReference type="PANTHER" id="PTHR18901">
    <property type="entry name" value="2-DEOXYGLUCOSE-6-PHOSPHATE PHOSPHATASE 2"/>
    <property type="match status" value="1"/>
</dbReference>
<organism evidence="1 2">
    <name type="scientific">Leadbettera azotonutricia (strain ATCC BAA-888 / DSM 13862 / ZAS-9)</name>
    <name type="common">Treponema azotonutricium</name>
    <dbReference type="NCBI Taxonomy" id="545695"/>
    <lineage>
        <taxon>Bacteria</taxon>
        <taxon>Pseudomonadati</taxon>
        <taxon>Spirochaetota</taxon>
        <taxon>Spirochaetia</taxon>
        <taxon>Spirochaetales</taxon>
        <taxon>Breznakiellaceae</taxon>
        <taxon>Leadbettera</taxon>
    </lineage>
</organism>
<reference evidence="1 2" key="2">
    <citation type="journal article" date="2011" name="ISME J.">
        <title>RNA-seq reveals cooperative metabolic interactions between two termite-gut spirochete species in co-culture.</title>
        <authorList>
            <person name="Rosenthal A.Z."/>
            <person name="Matson E.G."/>
            <person name="Eldar A."/>
            <person name="Leadbetter J.R."/>
        </authorList>
    </citation>
    <scope>NUCLEOTIDE SEQUENCE [LARGE SCALE GENOMIC DNA]</scope>
    <source>
        <strain evidence="2">ATCC BAA-888 / DSM 13862 / ZAS-9</strain>
    </source>
</reference>
<accession>F5YB59</accession>
<gene>
    <name evidence="1" type="ordered locus">TREAZ_3011</name>
</gene>
<name>F5YB59_LEAAZ</name>
<dbReference type="PANTHER" id="PTHR18901:SF38">
    <property type="entry name" value="PSEUDOURIDINE-5'-PHOSPHATASE"/>
    <property type="match status" value="1"/>
</dbReference>
<evidence type="ECO:0000313" key="2">
    <source>
        <dbReference type="Proteomes" id="UP000009222"/>
    </source>
</evidence>
<dbReference type="SUPFAM" id="SSF56784">
    <property type="entry name" value="HAD-like"/>
    <property type="match status" value="1"/>
</dbReference>
<dbReference type="KEGG" id="taz:TREAZ_3011"/>